<accession>A0A1I1EDH7</accession>
<dbReference type="PANTHER" id="PTHR47799:SF1">
    <property type="entry name" value="OMEGA-AMIDASE YAFV"/>
    <property type="match status" value="1"/>
</dbReference>
<evidence type="ECO:0000256" key="6">
    <source>
        <dbReference type="SAM" id="Coils"/>
    </source>
</evidence>
<evidence type="ECO:0000256" key="2">
    <source>
        <dbReference type="ARBA" id="ARBA00022801"/>
    </source>
</evidence>
<comment type="catalytic activity">
    <reaction evidence="4">
        <text>a monoamide of a dicarboxylate + H2O = a dicarboxylate + NH4(+)</text>
        <dbReference type="Rhea" id="RHEA:11716"/>
        <dbReference type="ChEBI" id="CHEBI:15377"/>
        <dbReference type="ChEBI" id="CHEBI:28938"/>
        <dbReference type="ChEBI" id="CHEBI:28965"/>
        <dbReference type="ChEBI" id="CHEBI:77450"/>
        <dbReference type="EC" id="3.5.1.3"/>
    </reaction>
</comment>
<dbReference type="STRING" id="927664.SAMN05421780_101758"/>
<evidence type="ECO:0000313" key="9">
    <source>
        <dbReference type="Proteomes" id="UP000199514"/>
    </source>
</evidence>
<dbReference type="GO" id="GO:0050152">
    <property type="term" value="F:omega-amidase activity"/>
    <property type="evidence" value="ECO:0007669"/>
    <property type="project" value="UniProtKB-EC"/>
</dbReference>
<dbReference type="Gene3D" id="3.60.110.10">
    <property type="entry name" value="Carbon-nitrogen hydrolase"/>
    <property type="match status" value="1"/>
</dbReference>
<sequence>MNELTKSIFMRTEMKPEFKVALIQTDIHWQDVTANLATLEEEIAQLQGQALDLIVLPEMFTTGFTMQAAECAEPANLHTFRWLKLQAERTGAVITGSYVVKENNQFYNRLLWVQPDGQFWQYDKRHLFRMAGEDGVYTAGSQKIIPTWKGWRFLPLICYDLRFPVWSRNVDNEYDCLIYVANWPDVRVVAWDALLQARAIENLAYVLGVNRVGTDANKLWYSGHSAMIEPKGTVHRLPEGKVHSEIFTLEAQKLTAFREKFPAHLDADQFEIKPN</sequence>
<dbReference type="EMBL" id="FOLE01000001">
    <property type="protein sequence ID" value="SFB85155.1"/>
    <property type="molecule type" value="Genomic_DNA"/>
</dbReference>
<feature type="domain" description="CN hydrolase" evidence="7">
    <location>
        <begin position="18"/>
        <end position="253"/>
    </location>
</feature>
<evidence type="ECO:0000259" key="7">
    <source>
        <dbReference type="PROSITE" id="PS50263"/>
    </source>
</evidence>
<proteinExistence type="inferred from homology"/>
<evidence type="ECO:0000256" key="4">
    <source>
        <dbReference type="ARBA" id="ARBA00052904"/>
    </source>
</evidence>
<reference evidence="8 9" key="1">
    <citation type="submission" date="2016-10" db="EMBL/GenBank/DDBJ databases">
        <authorList>
            <person name="de Groot N.N."/>
        </authorList>
    </citation>
    <scope>NUCLEOTIDE SEQUENCE [LARGE SCALE GENOMIC DNA]</scope>
    <source>
        <strain evidence="8 9">DSM 6793</strain>
    </source>
</reference>
<keyword evidence="2 8" id="KW-0378">Hydrolase</keyword>
<evidence type="ECO:0000256" key="5">
    <source>
        <dbReference type="ARBA" id="ARBA00072139"/>
    </source>
</evidence>
<dbReference type="RefSeq" id="WP_245756674.1">
    <property type="nucleotide sequence ID" value="NZ_FOLE01000001.1"/>
</dbReference>
<dbReference type="PANTHER" id="PTHR47799">
    <property type="entry name" value="OMEGA-AMIDASE YAFV"/>
    <property type="match status" value="1"/>
</dbReference>
<dbReference type="GO" id="GO:0106008">
    <property type="term" value="F:2-oxoglutaramate amidase activity"/>
    <property type="evidence" value="ECO:0007669"/>
    <property type="project" value="TreeGrafter"/>
</dbReference>
<evidence type="ECO:0000256" key="1">
    <source>
        <dbReference type="ARBA" id="ARBA00010613"/>
    </source>
</evidence>
<dbReference type="EC" id="3.5.1.3" evidence="3"/>
<protein>
    <recommendedName>
        <fullName evidence="5">Omega-amidase YafV</fullName>
        <ecNumber evidence="3">3.5.1.3</ecNumber>
    </recommendedName>
</protein>
<keyword evidence="6" id="KW-0175">Coiled coil</keyword>
<dbReference type="InterPro" id="IPR052737">
    <property type="entry name" value="Omega-amidase_YafV"/>
</dbReference>
<keyword evidence="9" id="KW-1185">Reference proteome</keyword>
<dbReference type="AlphaFoldDB" id="A0A1I1EDH7"/>
<dbReference type="InterPro" id="IPR036526">
    <property type="entry name" value="C-N_Hydrolase_sf"/>
</dbReference>
<dbReference type="FunFam" id="3.60.110.10:FF:000004">
    <property type="entry name" value="Carbon-nitrogen hydrolase"/>
    <property type="match status" value="1"/>
</dbReference>
<name>A0A1I1EDH7_9BACT</name>
<feature type="coiled-coil region" evidence="6">
    <location>
        <begin position="29"/>
        <end position="56"/>
    </location>
</feature>
<evidence type="ECO:0000313" key="8">
    <source>
        <dbReference type="EMBL" id="SFB85155.1"/>
    </source>
</evidence>
<comment type="similarity">
    <text evidence="1">Belongs to the carbon-nitrogen hydrolase superfamily. NIT1/NIT2 family.</text>
</comment>
<dbReference type="NCBIfam" id="NF007757">
    <property type="entry name" value="PRK10438.1"/>
    <property type="match status" value="1"/>
</dbReference>
<dbReference type="SUPFAM" id="SSF56317">
    <property type="entry name" value="Carbon-nitrogen hydrolase"/>
    <property type="match status" value="1"/>
</dbReference>
<gene>
    <name evidence="8" type="ORF">SAMN05421780_101758</name>
</gene>
<dbReference type="PROSITE" id="PS50263">
    <property type="entry name" value="CN_HYDROLASE"/>
    <property type="match status" value="1"/>
</dbReference>
<evidence type="ECO:0000256" key="3">
    <source>
        <dbReference type="ARBA" id="ARBA00039118"/>
    </source>
</evidence>
<dbReference type="Proteomes" id="UP000199514">
    <property type="component" value="Unassembled WGS sequence"/>
</dbReference>
<organism evidence="8 9">
    <name type="scientific">Flexibacter flexilis DSM 6793</name>
    <dbReference type="NCBI Taxonomy" id="927664"/>
    <lineage>
        <taxon>Bacteria</taxon>
        <taxon>Pseudomonadati</taxon>
        <taxon>Bacteroidota</taxon>
        <taxon>Cytophagia</taxon>
        <taxon>Cytophagales</taxon>
        <taxon>Flexibacteraceae</taxon>
        <taxon>Flexibacter</taxon>
    </lineage>
</organism>
<dbReference type="CDD" id="cd07575">
    <property type="entry name" value="Xc-1258_like"/>
    <property type="match status" value="1"/>
</dbReference>
<dbReference type="Pfam" id="PF00795">
    <property type="entry name" value="CN_hydrolase"/>
    <property type="match status" value="1"/>
</dbReference>
<dbReference type="InterPro" id="IPR003010">
    <property type="entry name" value="C-N_Hydrolase"/>
</dbReference>